<dbReference type="RefSeq" id="WP_174672877.1">
    <property type="nucleotide sequence ID" value="NZ_CP054491.1"/>
</dbReference>
<accession>A0A6N0HTY6</accession>
<keyword evidence="3" id="KW-1185">Reference proteome</keyword>
<sequence>MKFEQLQRYLNRDEERPELDLYDAVNALVVILDQEGRIVLFNKASEDVTGYSTAEVLGKLVWDIFLLPEEREPVKRCSMILRVLLVFRFTIIIG</sequence>
<dbReference type="NCBIfam" id="TIGR00229">
    <property type="entry name" value="sensory_box"/>
    <property type="match status" value="1"/>
</dbReference>
<dbReference type="InterPro" id="IPR000014">
    <property type="entry name" value="PAS"/>
</dbReference>
<dbReference type="Pfam" id="PF13426">
    <property type="entry name" value="PAS_9"/>
    <property type="match status" value="1"/>
</dbReference>
<dbReference type="SUPFAM" id="SSF55785">
    <property type="entry name" value="PYP-like sensor domain (PAS domain)"/>
    <property type="match status" value="1"/>
</dbReference>
<name>A0A6N0HTY6_9GAMM</name>
<gene>
    <name evidence="2" type="ORF">HUE57_05750</name>
</gene>
<organism evidence="2 3">
    <name type="scientific">Candidatus Reidiella endopervernicosa</name>
    <dbReference type="NCBI Taxonomy" id="2738883"/>
    <lineage>
        <taxon>Bacteria</taxon>
        <taxon>Pseudomonadati</taxon>
        <taxon>Pseudomonadota</taxon>
        <taxon>Gammaproteobacteria</taxon>
        <taxon>Candidatus Reidiella</taxon>
    </lineage>
</organism>
<dbReference type="KEGG" id="rev:HUE57_05750"/>
<feature type="domain" description="PAS" evidence="1">
    <location>
        <begin position="14"/>
        <end position="76"/>
    </location>
</feature>
<proteinExistence type="predicted"/>
<reference evidence="2 3" key="1">
    <citation type="submission" date="2020-05" db="EMBL/GenBank/DDBJ databases">
        <title>Horizontal transmission and recombination maintain forever young bacterial symbiont genomes.</title>
        <authorList>
            <person name="Russell S.L."/>
            <person name="Pepper-Tunick E."/>
            <person name="Svedberg J."/>
            <person name="Byrne A."/>
            <person name="Ruelas Castillo J."/>
            <person name="Vollmers C."/>
            <person name="Beinart R.A."/>
            <person name="Corbett-Detig R."/>
        </authorList>
    </citation>
    <scope>NUCLEOTIDE SEQUENCE [LARGE SCALE GENOMIC DNA]</scope>
    <source>
        <strain evidence="2">Santa_Monica_outfall</strain>
    </source>
</reference>
<dbReference type="SMART" id="SM00091">
    <property type="entry name" value="PAS"/>
    <property type="match status" value="1"/>
</dbReference>
<evidence type="ECO:0000313" key="3">
    <source>
        <dbReference type="Proteomes" id="UP000509658"/>
    </source>
</evidence>
<dbReference type="Gene3D" id="3.30.450.20">
    <property type="entry name" value="PAS domain"/>
    <property type="match status" value="1"/>
</dbReference>
<dbReference type="CDD" id="cd00130">
    <property type="entry name" value="PAS"/>
    <property type="match status" value="1"/>
</dbReference>
<dbReference type="PROSITE" id="PS50112">
    <property type="entry name" value="PAS"/>
    <property type="match status" value="1"/>
</dbReference>
<dbReference type="Proteomes" id="UP000509658">
    <property type="component" value="Chromosome"/>
</dbReference>
<evidence type="ECO:0000313" key="2">
    <source>
        <dbReference type="EMBL" id="QKQ25839.1"/>
    </source>
</evidence>
<dbReference type="InterPro" id="IPR035965">
    <property type="entry name" value="PAS-like_dom_sf"/>
</dbReference>
<protein>
    <submittedName>
        <fullName evidence="2">PAS domain S-box protein</fullName>
    </submittedName>
</protein>
<evidence type="ECO:0000259" key="1">
    <source>
        <dbReference type="PROSITE" id="PS50112"/>
    </source>
</evidence>
<dbReference type="AlphaFoldDB" id="A0A6N0HTY6"/>
<dbReference type="EMBL" id="CP054491">
    <property type="protein sequence ID" value="QKQ25839.1"/>
    <property type="molecule type" value="Genomic_DNA"/>
</dbReference>